<dbReference type="Proteomes" id="UP001552427">
    <property type="component" value="Unassembled WGS sequence"/>
</dbReference>
<dbReference type="EMBL" id="JBFARM010000003">
    <property type="protein sequence ID" value="MEV4286300.1"/>
    <property type="molecule type" value="Genomic_DNA"/>
</dbReference>
<keyword evidence="2" id="KW-1185">Reference proteome</keyword>
<protein>
    <submittedName>
        <fullName evidence="1">Uncharacterized protein</fullName>
    </submittedName>
</protein>
<evidence type="ECO:0000313" key="1">
    <source>
        <dbReference type="EMBL" id="MEV4286300.1"/>
    </source>
</evidence>
<proteinExistence type="predicted"/>
<evidence type="ECO:0000313" key="2">
    <source>
        <dbReference type="Proteomes" id="UP001552427"/>
    </source>
</evidence>
<gene>
    <name evidence="1" type="ORF">AB0K40_12435</name>
</gene>
<name>A0ABV3H2D3_9ACTN</name>
<reference evidence="1 2" key="1">
    <citation type="submission" date="2024-06" db="EMBL/GenBank/DDBJ databases">
        <title>The Natural Products Discovery Center: Release of the First 8490 Sequenced Strains for Exploring Actinobacteria Biosynthetic Diversity.</title>
        <authorList>
            <person name="Kalkreuter E."/>
            <person name="Kautsar S.A."/>
            <person name="Yang D."/>
            <person name="Bader C.D."/>
            <person name="Teijaro C.N."/>
            <person name="Fluegel L."/>
            <person name="Davis C.M."/>
            <person name="Simpson J.R."/>
            <person name="Lauterbach L."/>
            <person name="Steele A.D."/>
            <person name="Gui C."/>
            <person name="Meng S."/>
            <person name="Li G."/>
            <person name="Viehrig K."/>
            <person name="Ye F."/>
            <person name="Su P."/>
            <person name="Kiefer A.F."/>
            <person name="Nichols A."/>
            <person name="Cepeda A.J."/>
            <person name="Yan W."/>
            <person name="Fan B."/>
            <person name="Jiang Y."/>
            <person name="Adhikari A."/>
            <person name="Zheng C.-J."/>
            <person name="Schuster L."/>
            <person name="Cowan T.M."/>
            <person name="Smanski M.J."/>
            <person name="Chevrette M.G."/>
            <person name="De Carvalho L.P.S."/>
            <person name="Shen B."/>
        </authorList>
    </citation>
    <scope>NUCLEOTIDE SEQUENCE [LARGE SCALE GENOMIC DNA]</scope>
    <source>
        <strain evidence="1 2">NPDC049574</strain>
    </source>
</reference>
<dbReference type="RefSeq" id="WP_364448216.1">
    <property type="nucleotide sequence ID" value="NZ_JBFARM010000003.1"/>
</dbReference>
<organism evidence="1 2">
    <name type="scientific">Nonomuraea bangladeshensis</name>
    <dbReference type="NCBI Taxonomy" id="404385"/>
    <lineage>
        <taxon>Bacteria</taxon>
        <taxon>Bacillati</taxon>
        <taxon>Actinomycetota</taxon>
        <taxon>Actinomycetes</taxon>
        <taxon>Streptosporangiales</taxon>
        <taxon>Streptosporangiaceae</taxon>
        <taxon>Nonomuraea</taxon>
    </lineage>
</organism>
<sequence length="47" mass="5425">MFTIARNLPKPVSWADLGAVVDMSNQGILQQYARQQIFVTRSYRRTP</sequence>
<comment type="caution">
    <text evidence="1">The sequence shown here is derived from an EMBL/GenBank/DDBJ whole genome shotgun (WGS) entry which is preliminary data.</text>
</comment>
<accession>A0ABV3H2D3</accession>